<dbReference type="InterPro" id="IPR051918">
    <property type="entry name" value="STPP_CPPED1"/>
</dbReference>
<evidence type="ECO:0000256" key="1">
    <source>
        <dbReference type="SAM" id="SignalP"/>
    </source>
</evidence>
<feature type="chain" id="PRO_5011576501" evidence="1">
    <location>
        <begin position="21"/>
        <end position="322"/>
    </location>
</feature>
<accession>A0A1H7FP73</accession>
<dbReference type="PANTHER" id="PTHR43143:SF5">
    <property type="entry name" value="SECRETED PROTEIN"/>
    <property type="match status" value="1"/>
</dbReference>
<dbReference type="InterPro" id="IPR004843">
    <property type="entry name" value="Calcineurin-like_PHP"/>
</dbReference>
<dbReference type="InterPro" id="IPR029052">
    <property type="entry name" value="Metallo-depent_PP-like"/>
</dbReference>
<feature type="domain" description="Calcineurin-like phosphoesterase" evidence="2">
    <location>
        <begin position="23"/>
        <end position="213"/>
    </location>
</feature>
<name>A0A1H7FP73_9SPHI</name>
<organism evidence="3 4">
    <name type="scientific">Parapedobacter koreensis</name>
    <dbReference type="NCBI Taxonomy" id="332977"/>
    <lineage>
        <taxon>Bacteria</taxon>
        <taxon>Pseudomonadati</taxon>
        <taxon>Bacteroidota</taxon>
        <taxon>Sphingobacteriia</taxon>
        <taxon>Sphingobacteriales</taxon>
        <taxon>Sphingobacteriaceae</taxon>
        <taxon>Parapedobacter</taxon>
    </lineage>
</organism>
<dbReference type="Gene3D" id="3.60.21.10">
    <property type="match status" value="1"/>
</dbReference>
<dbReference type="EMBL" id="FNZR01000001">
    <property type="protein sequence ID" value="SEK27893.1"/>
    <property type="molecule type" value="Genomic_DNA"/>
</dbReference>
<dbReference type="AlphaFoldDB" id="A0A1H7FP73"/>
<dbReference type="PANTHER" id="PTHR43143">
    <property type="entry name" value="METALLOPHOSPHOESTERASE, CALCINEURIN SUPERFAMILY"/>
    <property type="match status" value="1"/>
</dbReference>
<evidence type="ECO:0000259" key="2">
    <source>
        <dbReference type="Pfam" id="PF00149"/>
    </source>
</evidence>
<dbReference type="GO" id="GO:0016787">
    <property type="term" value="F:hydrolase activity"/>
    <property type="evidence" value="ECO:0007669"/>
    <property type="project" value="InterPro"/>
</dbReference>
<dbReference type="Pfam" id="PF00149">
    <property type="entry name" value="Metallophos"/>
    <property type="match status" value="1"/>
</dbReference>
<reference evidence="4" key="1">
    <citation type="submission" date="2016-10" db="EMBL/GenBank/DDBJ databases">
        <authorList>
            <person name="Varghese N."/>
            <person name="Submissions S."/>
        </authorList>
    </citation>
    <scope>NUCLEOTIDE SEQUENCE [LARGE SCALE GENOMIC DNA]</scope>
    <source>
        <strain evidence="4">Jip14</strain>
    </source>
</reference>
<keyword evidence="1" id="KW-0732">Signal</keyword>
<gene>
    <name evidence="3" type="ORF">SAMN05421740_101423</name>
</gene>
<dbReference type="RefSeq" id="WP_218145320.1">
    <property type="nucleotide sequence ID" value="NZ_FNZR01000001.1"/>
</dbReference>
<protein>
    <submittedName>
        <fullName evidence="3">Calcineurin-like phosphoesterase</fullName>
    </submittedName>
</protein>
<dbReference type="SUPFAM" id="SSF56300">
    <property type="entry name" value="Metallo-dependent phosphatases"/>
    <property type="match status" value="1"/>
</dbReference>
<keyword evidence="4" id="KW-1185">Reference proteome</keyword>
<feature type="signal peptide" evidence="1">
    <location>
        <begin position="1"/>
        <end position="20"/>
    </location>
</feature>
<dbReference type="STRING" id="332977.SAMN05421740_101423"/>
<dbReference type="Proteomes" id="UP000198916">
    <property type="component" value="Unassembled WGS sequence"/>
</dbReference>
<evidence type="ECO:0000313" key="3">
    <source>
        <dbReference type="EMBL" id="SEK27893.1"/>
    </source>
</evidence>
<dbReference type="PROSITE" id="PS51257">
    <property type="entry name" value="PROKAR_LIPOPROTEIN"/>
    <property type="match status" value="1"/>
</dbReference>
<evidence type="ECO:0000313" key="4">
    <source>
        <dbReference type="Proteomes" id="UP000198916"/>
    </source>
</evidence>
<sequence>MKGINLFAILLLSVSCSTQKAFNIAVMPDTQVYSRYYPEIFYSQTDWIYKHRDQIAFVLHEGDITTRNWDDQWQVAQKAMTKLDGQVPYVLCMGNHDIGTDGSADVRNTDKFNQYFPYDKYSRMNGFGGAYAVGEMDNTWYTFNVGGIKWLVVSLEFGPRNSVLEWANKIVSDHPKHRVILLTHAYLYNDDTHMSAERHHQWLARNYGVGKTAGEDTVNDGQEIWDKLVKRHANMRFVFNGHVLGDGTGKLVSTGEHGNKVYQMLANYQTGVDNSENGGNGFLRLVSFDIKRKTITVKTYSPYLDAYKTEPDQEFIFDHVEF</sequence>
<proteinExistence type="predicted"/>